<sequence length="85" mass="9168">MHSNLIKVETVGRSEYKGLDCKGPAKSALPLMMGSAQEEQQDANMNLNVLPLSENLASNGECECQSSSNRDYLGGYYNEAGVGRP</sequence>
<proteinExistence type="predicted"/>
<name>A0A2K2DKA7_BRADI</name>
<dbReference type="Proteomes" id="UP000008810">
    <property type="component" value="Chromosome 1"/>
</dbReference>
<dbReference type="Gramene" id="PNT74714">
    <property type="protein sequence ID" value="PNT74714"/>
    <property type="gene ID" value="BRADI_1g20815v3"/>
</dbReference>
<accession>A0A2K2DKA7</accession>
<dbReference type="InParanoid" id="A0A2K2DKA7"/>
<organism evidence="1">
    <name type="scientific">Brachypodium distachyon</name>
    <name type="common">Purple false brome</name>
    <name type="synonym">Trachynia distachya</name>
    <dbReference type="NCBI Taxonomy" id="15368"/>
    <lineage>
        <taxon>Eukaryota</taxon>
        <taxon>Viridiplantae</taxon>
        <taxon>Streptophyta</taxon>
        <taxon>Embryophyta</taxon>
        <taxon>Tracheophyta</taxon>
        <taxon>Spermatophyta</taxon>
        <taxon>Magnoliopsida</taxon>
        <taxon>Liliopsida</taxon>
        <taxon>Poales</taxon>
        <taxon>Poaceae</taxon>
        <taxon>BOP clade</taxon>
        <taxon>Pooideae</taxon>
        <taxon>Stipodae</taxon>
        <taxon>Brachypodieae</taxon>
        <taxon>Brachypodium</taxon>
    </lineage>
</organism>
<dbReference type="EnsemblPlants" id="PNT74714">
    <property type="protein sequence ID" value="PNT74714"/>
    <property type="gene ID" value="BRADI_1g20815v3"/>
</dbReference>
<reference evidence="1" key="2">
    <citation type="submission" date="2017-06" db="EMBL/GenBank/DDBJ databases">
        <title>WGS assembly of Brachypodium distachyon.</title>
        <authorList>
            <consortium name="The International Brachypodium Initiative"/>
            <person name="Lucas S."/>
            <person name="Harmon-Smith M."/>
            <person name="Lail K."/>
            <person name="Tice H."/>
            <person name="Grimwood J."/>
            <person name="Bruce D."/>
            <person name="Barry K."/>
            <person name="Shu S."/>
            <person name="Lindquist E."/>
            <person name="Wang M."/>
            <person name="Pitluck S."/>
            <person name="Vogel J.P."/>
            <person name="Garvin D.F."/>
            <person name="Mockler T.C."/>
            <person name="Schmutz J."/>
            <person name="Rokhsar D."/>
            <person name="Bevan M.W."/>
        </authorList>
    </citation>
    <scope>NUCLEOTIDE SEQUENCE</scope>
    <source>
        <strain evidence="1">Bd21</strain>
    </source>
</reference>
<reference evidence="1 2" key="1">
    <citation type="journal article" date="2010" name="Nature">
        <title>Genome sequencing and analysis of the model grass Brachypodium distachyon.</title>
        <authorList>
            <consortium name="International Brachypodium Initiative"/>
        </authorList>
    </citation>
    <scope>NUCLEOTIDE SEQUENCE [LARGE SCALE GENOMIC DNA]</scope>
    <source>
        <strain evidence="1 2">Bd21</strain>
    </source>
</reference>
<dbReference type="EMBL" id="CM000880">
    <property type="protein sequence ID" value="PNT74714.1"/>
    <property type="molecule type" value="Genomic_DNA"/>
</dbReference>
<protein>
    <submittedName>
        <fullName evidence="1 2">Uncharacterized protein</fullName>
    </submittedName>
</protein>
<dbReference type="AlphaFoldDB" id="A0A2K2DKA7"/>
<keyword evidence="3" id="KW-1185">Reference proteome</keyword>
<evidence type="ECO:0000313" key="3">
    <source>
        <dbReference type="Proteomes" id="UP000008810"/>
    </source>
</evidence>
<reference evidence="2" key="3">
    <citation type="submission" date="2018-08" db="UniProtKB">
        <authorList>
            <consortium name="EnsemblPlants"/>
        </authorList>
    </citation>
    <scope>IDENTIFICATION</scope>
    <source>
        <strain evidence="2">cv. Bd21</strain>
    </source>
</reference>
<gene>
    <name evidence="1" type="ORF">BRADI_1g20815v3</name>
</gene>
<evidence type="ECO:0000313" key="1">
    <source>
        <dbReference type="EMBL" id="PNT74714.1"/>
    </source>
</evidence>
<evidence type="ECO:0000313" key="2">
    <source>
        <dbReference type="EnsemblPlants" id="PNT74714"/>
    </source>
</evidence>